<dbReference type="RefSeq" id="WP_166387689.1">
    <property type="nucleotide sequence ID" value="NZ_BAAATT010000010.1"/>
</dbReference>
<dbReference type="SUPFAM" id="SSF88659">
    <property type="entry name" value="Sigma3 and sigma4 domains of RNA polymerase sigma factors"/>
    <property type="match status" value="1"/>
</dbReference>
<keyword evidence="6" id="KW-0812">Transmembrane</keyword>
<evidence type="ECO:0000256" key="5">
    <source>
        <dbReference type="ARBA" id="ARBA00023163"/>
    </source>
</evidence>
<evidence type="ECO:0000256" key="4">
    <source>
        <dbReference type="ARBA" id="ARBA00023125"/>
    </source>
</evidence>
<keyword evidence="3" id="KW-0731">Sigma factor</keyword>
<dbReference type="PANTHER" id="PTHR43133">
    <property type="entry name" value="RNA POLYMERASE ECF-TYPE SIGMA FACTO"/>
    <property type="match status" value="1"/>
</dbReference>
<dbReference type="NCBIfam" id="TIGR02937">
    <property type="entry name" value="sigma70-ECF"/>
    <property type="match status" value="1"/>
</dbReference>
<feature type="domain" description="RNA polymerase sigma-70 region 2" evidence="7">
    <location>
        <begin position="11"/>
        <end position="74"/>
    </location>
</feature>
<name>A0A8J3LJ64_9ACTN</name>
<gene>
    <name evidence="9" type="ORF">Cme02nite_44930</name>
</gene>
<evidence type="ECO:0008006" key="11">
    <source>
        <dbReference type="Google" id="ProtNLM"/>
    </source>
</evidence>
<dbReference type="CDD" id="cd06171">
    <property type="entry name" value="Sigma70_r4"/>
    <property type="match status" value="1"/>
</dbReference>
<accession>A0A8J3LJ64</accession>
<feature type="domain" description="RNA polymerase sigma factor 70 region 4 type 2" evidence="8">
    <location>
        <begin position="99"/>
        <end position="151"/>
    </location>
</feature>
<evidence type="ECO:0000259" key="7">
    <source>
        <dbReference type="Pfam" id="PF04542"/>
    </source>
</evidence>
<dbReference type="GO" id="GO:0006352">
    <property type="term" value="P:DNA-templated transcription initiation"/>
    <property type="evidence" value="ECO:0007669"/>
    <property type="project" value="InterPro"/>
</dbReference>
<dbReference type="InterPro" id="IPR014325">
    <property type="entry name" value="RNA_pol_sigma-E_actinobac"/>
</dbReference>
<evidence type="ECO:0000313" key="9">
    <source>
        <dbReference type="EMBL" id="GIG16161.1"/>
    </source>
</evidence>
<dbReference type="Gene3D" id="1.10.1740.10">
    <property type="match status" value="1"/>
</dbReference>
<evidence type="ECO:0000256" key="2">
    <source>
        <dbReference type="ARBA" id="ARBA00023015"/>
    </source>
</evidence>
<dbReference type="InterPro" id="IPR013324">
    <property type="entry name" value="RNA_pol_sigma_r3/r4-like"/>
</dbReference>
<evidence type="ECO:0000256" key="1">
    <source>
        <dbReference type="ARBA" id="ARBA00010641"/>
    </source>
</evidence>
<dbReference type="Pfam" id="PF08281">
    <property type="entry name" value="Sigma70_r4_2"/>
    <property type="match status" value="1"/>
</dbReference>
<comment type="similarity">
    <text evidence="1">Belongs to the sigma-70 factor family. ECF subfamily.</text>
</comment>
<dbReference type="GO" id="GO:0016987">
    <property type="term" value="F:sigma factor activity"/>
    <property type="evidence" value="ECO:0007669"/>
    <property type="project" value="UniProtKB-KW"/>
</dbReference>
<keyword evidence="5" id="KW-0804">Transcription</keyword>
<dbReference type="InterPro" id="IPR036388">
    <property type="entry name" value="WH-like_DNA-bd_sf"/>
</dbReference>
<evidence type="ECO:0000256" key="3">
    <source>
        <dbReference type="ARBA" id="ARBA00023082"/>
    </source>
</evidence>
<dbReference type="InterPro" id="IPR039425">
    <property type="entry name" value="RNA_pol_sigma-70-like"/>
</dbReference>
<evidence type="ECO:0000256" key="6">
    <source>
        <dbReference type="SAM" id="Phobius"/>
    </source>
</evidence>
<dbReference type="NCBIfam" id="TIGR02983">
    <property type="entry name" value="SigE-fam_strep"/>
    <property type="match status" value="1"/>
</dbReference>
<keyword evidence="6" id="KW-1133">Transmembrane helix</keyword>
<dbReference type="InterPro" id="IPR013325">
    <property type="entry name" value="RNA_pol_sigma_r2"/>
</dbReference>
<protein>
    <recommendedName>
        <fullName evidence="11">RNA polymerase sigma-70 factor (Sigma-E family)</fullName>
    </recommendedName>
</protein>
<dbReference type="EMBL" id="BONJ01000026">
    <property type="protein sequence ID" value="GIG16161.1"/>
    <property type="molecule type" value="Genomic_DNA"/>
</dbReference>
<keyword evidence="2" id="KW-0805">Transcription regulation</keyword>
<keyword evidence="10" id="KW-1185">Reference proteome</keyword>
<dbReference type="Proteomes" id="UP000660339">
    <property type="component" value="Unassembled WGS sequence"/>
</dbReference>
<organism evidence="9 10">
    <name type="scientific">Catellatospora methionotrophica</name>
    <dbReference type="NCBI Taxonomy" id="121620"/>
    <lineage>
        <taxon>Bacteria</taxon>
        <taxon>Bacillati</taxon>
        <taxon>Actinomycetota</taxon>
        <taxon>Actinomycetes</taxon>
        <taxon>Micromonosporales</taxon>
        <taxon>Micromonosporaceae</taxon>
        <taxon>Catellatospora</taxon>
    </lineage>
</organism>
<sequence length="480" mass="52729">MAGTAEFDEFVMARSRHLLRIAYLLTGDHALAEDLLQTALVKSWSAWKRIHGDPEPYVRQVLLNTYRSWWRRRWNGERPAESLPEQAMAAPQSAVDERDEVWRALGRLSRQQRVVLVLRYFEDLTEAEIAKALDISPGSVKSYAAKGLARLRLDPDLQALPRAVEDAPAGNERLAGVRRRIVAQRRGRLASAAAAVAVFLAGIVGYALGPRGEPEGLAGVPDYYQGYRVTERAQTTFAERSGELTLTPSSLDLAFFPACTHSGYDQQRLQISVWVGGYSLGAVDCATDGLSFEHRITPATETLRSAGVEVGKPITVQFNLDVRYAYTGSSVVIDPSPTPVPSDGVLALLVGEMVGFGEVELPDRPQTLPVLDRPAYASGTSVLITADGPRTATLDWRSGGVRIMARSQTPGVLRVRINGVLVDVKTWWDYEQQTWQSEFAPASDDAKARGLTAQYPDRLTITVEPDQLTGDWWLAVMPAG</sequence>
<dbReference type="GO" id="GO:0003677">
    <property type="term" value="F:DNA binding"/>
    <property type="evidence" value="ECO:0007669"/>
    <property type="project" value="UniProtKB-KW"/>
</dbReference>
<dbReference type="InterPro" id="IPR013249">
    <property type="entry name" value="RNA_pol_sigma70_r4_t2"/>
</dbReference>
<dbReference type="Gene3D" id="1.10.10.10">
    <property type="entry name" value="Winged helix-like DNA-binding domain superfamily/Winged helix DNA-binding domain"/>
    <property type="match status" value="1"/>
</dbReference>
<dbReference type="Pfam" id="PF04542">
    <property type="entry name" value="Sigma70_r2"/>
    <property type="match status" value="1"/>
</dbReference>
<dbReference type="SUPFAM" id="SSF88946">
    <property type="entry name" value="Sigma2 domain of RNA polymerase sigma factors"/>
    <property type="match status" value="1"/>
</dbReference>
<keyword evidence="4" id="KW-0238">DNA-binding</keyword>
<dbReference type="AlphaFoldDB" id="A0A8J3LJ64"/>
<proteinExistence type="inferred from homology"/>
<keyword evidence="6" id="KW-0472">Membrane</keyword>
<evidence type="ECO:0000259" key="8">
    <source>
        <dbReference type="Pfam" id="PF08281"/>
    </source>
</evidence>
<evidence type="ECO:0000313" key="10">
    <source>
        <dbReference type="Proteomes" id="UP000660339"/>
    </source>
</evidence>
<dbReference type="PANTHER" id="PTHR43133:SF50">
    <property type="entry name" value="ECF RNA POLYMERASE SIGMA FACTOR SIGM"/>
    <property type="match status" value="1"/>
</dbReference>
<comment type="caution">
    <text evidence="9">The sequence shown here is derived from an EMBL/GenBank/DDBJ whole genome shotgun (WGS) entry which is preliminary data.</text>
</comment>
<feature type="transmembrane region" description="Helical" evidence="6">
    <location>
        <begin position="189"/>
        <end position="208"/>
    </location>
</feature>
<dbReference type="InterPro" id="IPR014284">
    <property type="entry name" value="RNA_pol_sigma-70_dom"/>
</dbReference>
<reference evidence="9" key="1">
    <citation type="submission" date="2021-01" db="EMBL/GenBank/DDBJ databases">
        <title>Whole genome shotgun sequence of Catellatospora methionotrophica NBRC 14553.</title>
        <authorList>
            <person name="Komaki H."/>
            <person name="Tamura T."/>
        </authorList>
    </citation>
    <scope>NUCLEOTIDE SEQUENCE</scope>
    <source>
        <strain evidence="9">NBRC 14553</strain>
    </source>
</reference>
<dbReference type="InterPro" id="IPR007627">
    <property type="entry name" value="RNA_pol_sigma70_r2"/>
</dbReference>